<dbReference type="PANTHER" id="PTHR21286">
    <property type="entry name" value="NUCLEAR PORE COMPLEX PROTEIN NUP160"/>
    <property type="match status" value="1"/>
</dbReference>
<dbReference type="GO" id="GO:0017056">
    <property type="term" value="F:structural constituent of nuclear pore"/>
    <property type="evidence" value="ECO:0007669"/>
    <property type="project" value="TreeGrafter"/>
</dbReference>
<dbReference type="PANTHER" id="PTHR21286:SF0">
    <property type="entry name" value="NUCLEAR PORE COMPLEX PROTEIN NUP160"/>
    <property type="match status" value="1"/>
</dbReference>
<protein>
    <recommendedName>
        <fullName evidence="4">Nucleoporin Nup120/160 beta-propeller domain-containing protein</fullName>
    </recommendedName>
</protein>
<dbReference type="InterPro" id="IPR015943">
    <property type="entry name" value="WD40/YVTN_repeat-like_dom_sf"/>
</dbReference>
<proteinExistence type="predicted"/>
<sequence>MSEKMRARSSLAGIEVPVIGSDTVKWHQVAVPSTSAALPPPQPFAPSTEDAASCSIVGSPPTYFIWRTHKIRPRLLEIVEFCAYKEFPRIGLRLEFPDSLSPFAVICENKTNNLSGNPYMLYAVTVSGVAYLIRLKNVDNYASCSIFPPNEVIEFNLQTYPHYGAITAMAASSECLVIGGNDGSVGCFQLGMLDLSAPGFLHELRDDAGFGRLWGLVSRSRVVAAVHDMVISCVARKKLLFVLHSDGILRVWDLSNSSRIFSHAMNTPALAGATSVRLWLGEAHNDTSSIPLAILYKRTLDSSMEMISISILHFTSGDRIVLSLEPSMQDISLEEGGVIDVNLTSNKIWILKEDGMVMQELFGPKENRGVAQCFALQEAFVADQLFQSSEHSSDDLLWLAHSLFSSSK</sequence>
<accession>A0AA89AG43</accession>
<keyword evidence="2" id="KW-0813">Transport</keyword>
<dbReference type="AlphaFoldDB" id="A0AA89AG43"/>
<evidence type="ECO:0000313" key="6">
    <source>
        <dbReference type="Proteomes" id="UP001188597"/>
    </source>
</evidence>
<dbReference type="Proteomes" id="UP001188597">
    <property type="component" value="Unassembled WGS sequence"/>
</dbReference>
<keyword evidence="6" id="KW-1185">Reference proteome</keyword>
<dbReference type="GO" id="GO:0005643">
    <property type="term" value="C:nuclear pore"/>
    <property type="evidence" value="ECO:0007669"/>
    <property type="project" value="TreeGrafter"/>
</dbReference>
<feature type="domain" description="Nucleoporin Nup120/160 beta-propeller" evidence="4">
    <location>
        <begin position="63"/>
        <end position="358"/>
    </location>
</feature>
<name>A0AA89AG43_9ASTE</name>
<gene>
    <name evidence="5" type="ORF">RJ639_020670</name>
</gene>
<evidence type="ECO:0000259" key="4">
    <source>
        <dbReference type="Pfam" id="PF11715"/>
    </source>
</evidence>
<evidence type="ECO:0000313" key="5">
    <source>
        <dbReference type="EMBL" id="KAK3000661.1"/>
    </source>
</evidence>
<comment type="caution">
    <text evidence="5">The sequence shown here is derived from an EMBL/GenBank/DDBJ whole genome shotgun (WGS) entry which is preliminary data.</text>
</comment>
<keyword evidence="3" id="KW-0539">Nucleus</keyword>
<dbReference type="InterPro" id="IPR021717">
    <property type="entry name" value="Nucleoporin_Nup160"/>
</dbReference>
<evidence type="ECO:0000256" key="2">
    <source>
        <dbReference type="ARBA" id="ARBA00022448"/>
    </source>
</evidence>
<feature type="non-terminal residue" evidence="5">
    <location>
        <position position="408"/>
    </location>
</feature>
<dbReference type="InterPro" id="IPR059141">
    <property type="entry name" value="Beta-prop_Nup120_160"/>
</dbReference>
<organism evidence="5 6">
    <name type="scientific">Escallonia herrerae</name>
    <dbReference type="NCBI Taxonomy" id="1293975"/>
    <lineage>
        <taxon>Eukaryota</taxon>
        <taxon>Viridiplantae</taxon>
        <taxon>Streptophyta</taxon>
        <taxon>Embryophyta</taxon>
        <taxon>Tracheophyta</taxon>
        <taxon>Spermatophyta</taxon>
        <taxon>Magnoliopsida</taxon>
        <taxon>eudicotyledons</taxon>
        <taxon>Gunneridae</taxon>
        <taxon>Pentapetalae</taxon>
        <taxon>asterids</taxon>
        <taxon>campanulids</taxon>
        <taxon>Escalloniales</taxon>
        <taxon>Escalloniaceae</taxon>
        <taxon>Escallonia</taxon>
    </lineage>
</organism>
<dbReference type="InterPro" id="IPR036322">
    <property type="entry name" value="WD40_repeat_dom_sf"/>
</dbReference>
<reference evidence="5" key="1">
    <citation type="submission" date="2022-12" db="EMBL/GenBank/DDBJ databases">
        <title>Draft genome assemblies for two species of Escallonia (Escalloniales).</title>
        <authorList>
            <person name="Chanderbali A."/>
            <person name="Dervinis C."/>
            <person name="Anghel I."/>
            <person name="Soltis D."/>
            <person name="Soltis P."/>
            <person name="Zapata F."/>
        </authorList>
    </citation>
    <scope>NUCLEOTIDE SEQUENCE</scope>
    <source>
        <strain evidence="5">UCBG64.0493</strain>
        <tissue evidence="5">Leaf</tissue>
    </source>
</reference>
<dbReference type="Pfam" id="PF11715">
    <property type="entry name" value="Beta-prop_Nup120_160"/>
    <property type="match status" value="1"/>
</dbReference>
<evidence type="ECO:0000256" key="1">
    <source>
        <dbReference type="ARBA" id="ARBA00004123"/>
    </source>
</evidence>
<dbReference type="Gene3D" id="2.130.10.10">
    <property type="entry name" value="YVTN repeat-like/Quinoprotein amine dehydrogenase"/>
    <property type="match status" value="1"/>
</dbReference>
<comment type="subcellular location">
    <subcellularLocation>
        <location evidence="1">Nucleus</location>
    </subcellularLocation>
</comment>
<evidence type="ECO:0000256" key="3">
    <source>
        <dbReference type="ARBA" id="ARBA00023242"/>
    </source>
</evidence>
<dbReference type="SUPFAM" id="SSF50978">
    <property type="entry name" value="WD40 repeat-like"/>
    <property type="match status" value="1"/>
</dbReference>
<dbReference type="EMBL" id="JAVXUP010002957">
    <property type="protein sequence ID" value="KAK3000661.1"/>
    <property type="molecule type" value="Genomic_DNA"/>
</dbReference>